<protein>
    <submittedName>
        <fullName evidence="1">ORF-122</fullName>
    </submittedName>
</protein>
<proteinExistence type="predicted"/>
<dbReference type="KEGG" id="vg:18267042"/>
<reference evidence="1 2" key="3">
    <citation type="journal article" date="1998" name="J. Gen. Virol.">
        <title>The single-nucleocapsid nucleopolyhedrovirus of Buzura suppressaria encodes a P10 protein.</title>
        <authorList>
            <person name="van Oers M.M."/>
            <person name="Hu Z."/>
            <person name="Arif B.M."/>
            <person name="van Strien E.A."/>
            <person name="van Lent J.W."/>
            <person name="Vlak J.M."/>
        </authorList>
    </citation>
    <scope>NUCLEOTIDE SEQUENCE [LARGE SCALE GENOMIC DNA]</scope>
    <source>
        <strain evidence="1">Hubei</strain>
    </source>
</reference>
<dbReference type="OrthoDB" id="18602at10239"/>
<reference evidence="1 2" key="6">
    <citation type="journal article" date="2014" name="PLoS ONE">
        <title>Genome Sequence and Analysis of Buzura suppressaria Nucleopolyhedrovirus: A Group II Alphabaculovirus.</title>
        <authorList>
            <person name="Zhu Z."/>
            <person name="Yin F."/>
            <person name="Liu X."/>
            <person name="Hou D."/>
            <person name="Wang J."/>
            <person name="Zhang L."/>
            <person name="Arif B."/>
            <person name="Wang H."/>
            <person name="Deng F."/>
            <person name="Hu Z."/>
        </authorList>
    </citation>
    <scope>NUCLEOTIDE SEQUENCE [LARGE SCALE GENOMIC DNA]</scope>
    <source>
        <strain evidence="1">Hubei</strain>
    </source>
</reference>
<organism evidence="1 2">
    <name type="scientific">Buzura suppressaria nuclear polyhedrosis virus</name>
    <name type="common">BsNPV</name>
    <dbReference type="NCBI Taxonomy" id="74320"/>
    <lineage>
        <taxon>Viruses</taxon>
        <taxon>Viruses incertae sedis</taxon>
        <taxon>Naldaviricetes</taxon>
        <taxon>Lefavirales</taxon>
        <taxon>Baculoviridae</taxon>
        <taxon>Alphabaculovirus</taxon>
        <taxon>Alphabaculovirus busuppressariae</taxon>
    </lineage>
</organism>
<accession>W5VKP6</accession>
<dbReference type="InterPro" id="IPR009661">
    <property type="entry name" value="AcMNPV_Da18"/>
</dbReference>
<dbReference type="GeneID" id="18267042"/>
<keyword evidence="2" id="KW-1185">Reference proteome</keyword>
<organismHost>
    <name type="scientific">Lepidoptera</name>
    <name type="common">moths &amp; butterflies</name>
    <dbReference type="NCBI Taxonomy" id="7088"/>
</organismHost>
<dbReference type="RefSeq" id="YP_009001899.1">
    <property type="nucleotide sequence ID" value="NC_023442.1"/>
</dbReference>
<sequence>MALNVVCHPVTVYVETENLKLDPVYVKGDGLHVQMKFVLCKKKHVRKPLRIKIGSNNKYIQATFVCGSRNVSIINAVDAKTPCIFDGFLNPSDESQTLPFFVSTLNTLNENHNLNVRKMALAMEEHTTLKVFVNEAIVNTSMVEDKWYKRLWFTETFLARKTARNEEKINCHETNLINKIRNLNKTNVINFDNLMSDQPNTSLWVPVQCNTGSLLVEFSLLFRYG</sequence>
<dbReference type="Proteomes" id="UP000214366">
    <property type="component" value="Segment"/>
</dbReference>
<reference evidence="1 2" key="2">
    <citation type="journal article" date="1997" name="Virus Res.">
        <title>Characterization of the ecdysteroid UDP-glucosyltransferase gene of a single nucleocapsid nucleopolyhedrovirus of Buzura suppressaria.</title>
        <authorList>
            <person name="Hu Z.H."/>
            <person name="Broer R."/>
            <person name="Westerlaken J."/>
            <person name="Martens J.W."/>
            <person name="Jin F."/>
            <person name="Jehle J.A."/>
            <person name="Wang L.M."/>
            <person name="Vlak J.M."/>
        </authorList>
    </citation>
    <scope>NUCLEOTIDE SEQUENCE [LARGE SCALE GENOMIC DNA]</scope>
    <source>
        <strain evidence="1">Hubei</strain>
    </source>
</reference>
<evidence type="ECO:0000313" key="1">
    <source>
        <dbReference type="EMBL" id="AHH82711.1"/>
    </source>
</evidence>
<reference evidence="1 2" key="4">
    <citation type="journal article" date="1998" name="J. Gen. Virol.">
        <title>Distinct gene arrangement in the Buzura suppressaria single-nucleocapsid nucleopolyhedrovirus genome.</title>
        <authorList>
            <person name="Hu Z.H."/>
            <person name="Arif B.M."/>
            <person name="Jin F."/>
            <person name="Martens J.W."/>
            <person name="Chen X.W."/>
            <person name="Sun J.S."/>
            <person name="Zuidema D."/>
            <person name="Goldbach R.W."/>
            <person name="Vlak J.M."/>
        </authorList>
    </citation>
    <scope>NUCLEOTIDE SEQUENCE [LARGE SCALE GENOMIC DNA]</scope>
    <source>
        <strain evidence="1">Hubei</strain>
    </source>
</reference>
<name>W5VKP6_NPVBS</name>
<reference evidence="1 2" key="5">
    <citation type="journal article" date="1998" name="Virus Res.">
        <title>Genetic organization of the HindIII-I region of the single-nucleocapsid nucleopolyhedrovirus of Buzura suppressaria.</title>
        <authorList>
            <person name="Hu Z.H."/>
            <person name="Arif B.M."/>
            <person name="Sun J.S."/>
            <person name="Chen X.W."/>
            <person name="Zuidema D."/>
            <person name="Goldbach R.W."/>
            <person name="Vlak J.M."/>
        </authorList>
    </citation>
    <scope>NUCLEOTIDE SEQUENCE [LARGE SCALE GENOMIC DNA]</scope>
    <source>
        <strain evidence="1">Hubei</strain>
    </source>
</reference>
<dbReference type="Pfam" id="PF06856">
    <property type="entry name" value="AcMNPV_Orf17"/>
    <property type="match status" value="1"/>
</dbReference>
<dbReference type="EMBL" id="KF611977">
    <property type="protein sequence ID" value="AHH82711.1"/>
    <property type="molecule type" value="Genomic_DNA"/>
</dbReference>
<evidence type="ECO:0000313" key="2">
    <source>
        <dbReference type="Proteomes" id="UP000214366"/>
    </source>
</evidence>
<reference evidence="1 2" key="1">
    <citation type="journal article" date="1993" name="J. Gen. Virol.">
        <title>Nucleotide sequence of the Buzura suppressaria single nucleocapsid nuclear polyhedrosis virus polyhedrin gene.</title>
        <authorList>
            <person name="Hu Z.H."/>
            <person name="Liu M.F."/>
            <person name="Jin F."/>
            <person name="Wang Z.X."/>
            <person name="Liu X.Y."/>
            <person name="Li M.J."/>
            <person name="Liang B.F."/>
            <person name="Xie T.E."/>
        </authorList>
    </citation>
    <scope>NUCLEOTIDE SEQUENCE [LARGE SCALE GENOMIC DNA]</scope>
    <source>
        <strain evidence="1">Hubei</strain>
    </source>
</reference>